<dbReference type="Proteomes" id="UP001347796">
    <property type="component" value="Unassembled WGS sequence"/>
</dbReference>
<protein>
    <recommendedName>
        <fullName evidence="3">Enoyl reductase (ER) domain-containing protein</fullName>
    </recommendedName>
</protein>
<dbReference type="GO" id="GO:0070402">
    <property type="term" value="F:NADPH binding"/>
    <property type="evidence" value="ECO:0007669"/>
    <property type="project" value="TreeGrafter"/>
</dbReference>
<keyword evidence="2" id="KW-0560">Oxidoreductase</keyword>
<keyword evidence="5" id="KW-1185">Reference proteome</keyword>
<evidence type="ECO:0000313" key="5">
    <source>
        <dbReference type="Proteomes" id="UP001347796"/>
    </source>
</evidence>
<dbReference type="InterPro" id="IPR011032">
    <property type="entry name" value="GroES-like_sf"/>
</dbReference>
<proteinExistence type="predicted"/>
<accession>A0AAN8G350</accession>
<dbReference type="Pfam" id="PF08240">
    <property type="entry name" value="ADH_N"/>
    <property type="match status" value="1"/>
</dbReference>
<organism evidence="4 5">
    <name type="scientific">Patella caerulea</name>
    <name type="common">Rayed Mediterranean limpet</name>
    <dbReference type="NCBI Taxonomy" id="87958"/>
    <lineage>
        <taxon>Eukaryota</taxon>
        <taxon>Metazoa</taxon>
        <taxon>Spiralia</taxon>
        <taxon>Lophotrochozoa</taxon>
        <taxon>Mollusca</taxon>
        <taxon>Gastropoda</taxon>
        <taxon>Patellogastropoda</taxon>
        <taxon>Patelloidea</taxon>
        <taxon>Patellidae</taxon>
        <taxon>Patella</taxon>
    </lineage>
</organism>
<dbReference type="GO" id="GO:0048038">
    <property type="term" value="F:quinone binding"/>
    <property type="evidence" value="ECO:0007669"/>
    <property type="project" value="TreeGrafter"/>
</dbReference>
<dbReference type="SUPFAM" id="SSF50129">
    <property type="entry name" value="GroES-like"/>
    <property type="match status" value="1"/>
</dbReference>
<dbReference type="PANTHER" id="PTHR48106">
    <property type="entry name" value="QUINONE OXIDOREDUCTASE PIG3-RELATED"/>
    <property type="match status" value="1"/>
</dbReference>
<keyword evidence="1" id="KW-0521">NADP</keyword>
<dbReference type="NCBIfam" id="TIGR02824">
    <property type="entry name" value="quinone_pig3"/>
    <property type="match status" value="1"/>
</dbReference>
<evidence type="ECO:0000256" key="1">
    <source>
        <dbReference type="ARBA" id="ARBA00022857"/>
    </source>
</evidence>
<dbReference type="PANTHER" id="PTHR48106:SF18">
    <property type="entry name" value="QUINONE OXIDOREDUCTASE PIG3"/>
    <property type="match status" value="1"/>
</dbReference>
<dbReference type="Gene3D" id="3.90.180.10">
    <property type="entry name" value="Medium-chain alcohol dehydrogenases, catalytic domain"/>
    <property type="match status" value="1"/>
</dbReference>
<gene>
    <name evidence="4" type="ORF">SNE40_020054</name>
</gene>
<dbReference type="CDD" id="cd05276">
    <property type="entry name" value="p53_inducible_oxidoreductase"/>
    <property type="match status" value="1"/>
</dbReference>
<dbReference type="AlphaFoldDB" id="A0AAN8G350"/>
<evidence type="ECO:0000259" key="3">
    <source>
        <dbReference type="SMART" id="SM00829"/>
    </source>
</evidence>
<dbReference type="InterPro" id="IPR013154">
    <property type="entry name" value="ADH-like_N"/>
</dbReference>
<comment type="caution">
    <text evidence="4">The sequence shown here is derived from an EMBL/GenBank/DDBJ whole genome shotgun (WGS) entry which is preliminary data.</text>
</comment>
<dbReference type="GO" id="GO:0003960">
    <property type="term" value="F:quinone reductase (NADPH) activity"/>
    <property type="evidence" value="ECO:0007669"/>
    <property type="project" value="TreeGrafter"/>
</dbReference>
<reference evidence="4 5" key="1">
    <citation type="submission" date="2024-01" db="EMBL/GenBank/DDBJ databases">
        <title>The genome of the rayed Mediterranean limpet Patella caerulea (Linnaeus, 1758).</title>
        <authorList>
            <person name="Anh-Thu Weber A."/>
            <person name="Halstead-Nussloch G."/>
        </authorList>
    </citation>
    <scope>NUCLEOTIDE SEQUENCE [LARGE SCALE GENOMIC DNA]</scope>
    <source>
        <strain evidence="4">AATW-2023a</strain>
        <tissue evidence="4">Whole specimen</tissue>
    </source>
</reference>
<feature type="domain" description="Enoyl reductase (ER)" evidence="3">
    <location>
        <begin position="12"/>
        <end position="326"/>
    </location>
</feature>
<dbReference type="InterPro" id="IPR020843">
    <property type="entry name" value="ER"/>
</dbReference>
<dbReference type="InterPro" id="IPR013149">
    <property type="entry name" value="ADH-like_C"/>
</dbReference>
<dbReference type="Gene3D" id="3.40.50.720">
    <property type="entry name" value="NAD(P)-binding Rossmann-like Domain"/>
    <property type="match status" value="1"/>
</dbReference>
<name>A0AAN8G350_PATCE</name>
<sequence>MMMMKAAQFKAGGPDGLYIGEVPVPTPLEKEVLIKVVASAINRADTLQRKGLYPPPPGSSDILGLEAVGIVHQLGTGCTRWNVGDPVMALLPGGGNAEYVTAHEDLLMKIPDSINFTAAAAIPEVWLTAFQLLHTIGKVTKGERVLIHGGGSGVGTALTQLVKLAGGIPIVTAGSLQKLEKAKSLGAVAGFNYKTEKFSDGVLAATSGKGVDIILDCVGGSFYEQNIEVIAMEGRWVIYGLMGGGSINGDILSKLLRKRITITGTTLRTRSIEYKRELISNFTRVAMPHFESGYLQVVIDTIFPLDKLSEAHAMMESNTNNGKIIIQINSNNKDEL</sequence>
<dbReference type="InterPro" id="IPR036291">
    <property type="entry name" value="NAD(P)-bd_dom_sf"/>
</dbReference>
<dbReference type="Pfam" id="PF00107">
    <property type="entry name" value="ADH_zinc_N"/>
    <property type="match status" value="1"/>
</dbReference>
<dbReference type="SUPFAM" id="SSF51735">
    <property type="entry name" value="NAD(P)-binding Rossmann-fold domains"/>
    <property type="match status" value="1"/>
</dbReference>
<evidence type="ECO:0000313" key="4">
    <source>
        <dbReference type="EMBL" id="KAK6168892.1"/>
    </source>
</evidence>
<dbReference type="SMART" id="SM00829">
    <property type="entry name" value="PKS_ER"/>
    <property type="match status" value="1"/>
</dbReference>
<evidence type="ECO:0000256" key="2">
    <source>
        <dbReference type="ARBA" id="ARBA00023002"/>
    </source>
</evidence>
<dbReference type="InterPro" id="IPR014189">
    <property type="entry name" value="Quinone_OxRdtase_PIG3"/>
</dbReference>
<dbReference type="EMBL" id="JAZGQO010000015">
    <property type="protein sequence ID" value="KAK6168892.1"/>
    <property type="molecule type" value="Genomic_DNA"/>
</dbReference>